<feature type="compositionally biased region" description="Low complexity" evidence="1">
    <location>
        <begin position="72"/>
        <end position="99"/>
    </location>
</feature>
<dbReference type="Proteomes" id="UP000234275">
    <property type="component" value="Unassembled WGS sequence"/>
</dbReference>
<feature type="region of interest" description="Disordered" evidence="1">
    <location>
        <begin position="242"/>
        <end position="263"/>
    </location>
</feature>
<keyword evidence="3" id="KW-1185">Reference proteome</keyword>
<feature type="compositionally biased region" description="Polar residues" evidence="1">
    <location>
        <begin position="125"/>
        <end position="135"/>
    </location>
</feature>
<feature type="compositionally biased region" description="Basic and acidic residues" evidence="1">
    <location>
        <begin position="36"/>
        <end position="50"/>
    </location>
</feature>
<feature type="compositionally biased region" description="Basic and acidic residues" evidence="1">
    <location>
        <begin position="247"/>
        <end position="258"/>
    </location>
</feature>
<evidence type="ECO:0008006" key="4">
    <source>
        <dbReference type="Google" id="ProtNLM"/>
    </source>
</evidence>
<organism evidence="2 3">
    <name type="scientific">Aspergillus steynii IBT 23096</name>
    <dbReference type="NCBI Taxonomy" id="1392250"/>
    <lineage>
        <taxon>Eukaryota</taxon>
        <taxon>Fungi</taxon>
        <taxon>Dikarya</taxon>
        <taxon>Ascomycota</taxon>
        <taxon>Pezizomycotina</taxon>
        <taxon>Eurotiomycetes</taxon>
        <taxon>Eurotiomycetidae</taxon>
        <taxon>Eurotiales</taxon>
        <taxon>Aspergillaceae</taxon>
        <taxon>Aspergillus</taxon>
        <taxon>Aspergillus subgen. Circumdati</taxon>
    </lineage>
</organism>
<dbReference type="AlphaFoldDB" id="A0A2I2G5Y5"/>
<accession>A0A2I2G5Y5</accession>
<dbReference type="EMBL" id="MSFO01000005">
    <property type="protein sequence ID" value="PLB48287.1"/>
    <property type="molecule type" value="Genomic_DNA"/>
</dbReference>
<gene>
    <name evidence="2" type="ORF">P170DRAFT_359785</name>
</gene>
<dbReference type="VEuPathDB" id="FungiDB:P170DRAFT_359785"/>
<dbReference type="OrthoDB" id="27934at2759"/>
<dbReference type="GeneID" id="36552078"/>
<protein>
    <recommendedName>
        <fullName evidence="4">DNA repair protein Dds20/Sfr1</fullName>
    </recommendedName>
</protein>
<evidence type="ECO:0000313" key="3">
    <source>
        <dbReference type="Proteomes" id="UP000234275"/>
    </source>
</evidence>
<dbReference type="PANTHER" id="PTHR28527">
    <property type="entry name" value="MATING-TYPE SWITCHING PROTEIN SWI2-RELATED"/>
    <property type="match status" value="1"/>
</dbReference>
<name>A0A2I2G5Y5_9EURO</name>
<proteinExistence type="predicted"/>
<reference evidence="2 3" key="1">
    <citation type="submission" date="2016-12" db="EMBL/GenBank/DDBJ databases">
        <title>The genomes of Aspergillus section Nigri reveals drivers in fungal speciation.</title>
        <authorList>
            <consortium name="DOE Joint Genome Institute"/>
            <person name="Vesth T.C."/>
            <person name="Nybo J."/>
            <person name="Theobald S."/>
            <person name="Brandl J."/>
            <person name="Frisvad J.C."/>
            <person name="Nielsen K.F."/>
            <person name="Lyhne E.K."/>
            <person name="Kogle M.E."/>
            <person name="Kuo A."/>
            <person name="Riley R."/>
            <person name="Clum A."/>
            <person name="Nolan M."/>
            <person name="Lipzen A."/>
            <person name="Salamov A."/>
            <person name="Henrissat B."/>
            <person name="Wiebenga A."/>
            <person name="De Vries R.P."/>
            <person name="Grigoriev I.V."/>
            <person name="Mortensen U.H."/>
            <person name="Andersen M.R."/>
            <person name="Baker S.E."/>
        </authorList>
    </citation>
    <scope>NUCLEOTIDE SEQUENCE [LARGE SCALE GENOMIC DNA]</scope>
    <source>
        <strain evidence="2 3">IBT 23096</strain>
    </source>
</reference>
<dbReference type="PANTHER" id="PTHR28527:SF1">
    <property type="entry name" value="SWI5-DEPENDENT RECOMBINATION DNA REPAIR PROTEIN 1"/>
    <property type="match status" value="1"/>
</dbReference>
<evidence type="ECO:0000256" key="1">
    <source>
        <dbReference type="SAM" id="MobiDB-lite"/>
    </source>
</evidence>
<dbReference type="STRING" id="1392250.A0A2I2G5Y5"/>
<sequence>MGPGTLNEKRRRAQHATSALSKPFKSPLRRPLQTSEIKEETSPTIKERISSPDPTHQASAAHPAGEAKTEPEPTTSTTLSSSAPSINSPSSSASSPLSSRNRKRKNPTSRLTPSKKPVLLDPETTALQKQQRALQSRLSALRSELDTARQALRVESSGKDTELEKLIGKWKGVSRNAAEEVFAGAQERVTRLGGMKAWREQMRNNNSRWEQEEMDSWYGGAEGDGVDVDEEELEARKAEMLEQWDVPGKEAEDKKREEATEEEEFTMDFMLKTLNVDLKLIGYDKEGQRWVRD</sequence>
<dbReference type="RefSeq" id="XP_024703589.1">
    <property type="nucleotide sequence ID" value="XM_024844378.1"/>
</dbReference>
<dbReference type="Gene3D" id="6.10.140.1020">
    <property type="match status" value="1"/>
</dbReference>
<feature type="region of interest" description="Disordered" evidence="1">
    <location>
        <begin position="204"/>
        <end position="225"/>
    </location>
</feature>
<feature type="region of interest" description="Disordered" evidence="1">
    <location>
        <begin position="1"/>
        <end position="135"/>
    </location>
</feature>
<evidence type="ECO:0000313" key="2">
    <source>
        <dbReference type="EMBL" id="PLB48287.1"/>
    </source>
</evidence>
<dbReference type="GO" id="GO:0006310">
    <property type="term" value="P:DNA recombination"/>
    <property type="evidence" value="ECO:0007669"/>
    <property type="project" value="TreeGrafter"/>
</dbReference>
<comment type="caution">
    <text evidence="2">The sequence shown here is derived from an EMBL/GenBank/DDBJ whole genome shotgun (WGS) entry which is preliminary data.</text>
</comment>